<proteinExistence type="predicted"/>
<evidence type="ECO:0000313" key="1">
    <source>
        <dbReference type="EMBL" id="VFJ12756.1"/>
    </source>
</evidence>
<protein>
    <submittedName>
        <fullName evidence="1">Uncharacterized protein</fullName>
    </submittedName>
</protein>
<dbReference type="AlphaFoldDB" id="A0A484I4T4"/>
<dbReference type="Proteomes" id="UP000294299">
    <property type="component" value="Chromosome NFRAN"/>
</dbReference>
<sequence>MALDKCRKFGRTEIVTVAHQIELFGFIYLISLANTQRKQPI</sequence>
<dbReference type="KEGG" id="nfn:NFRAN_0435"/>
<reference evidence="1 2" key="1">
    <citation type="submission" date="2019-02" db="EMBL/GenBank/DDBJ databases">
        <authorList>
            <person name="Lehtovirta-Morley E L."/>
        </authorList>
    </citation>
    <scope>NUCLEOTIDE SEQUENCE [LARGE SCALE GENOMIC DNA]</scope>
    <source>
        <strain evidence="1">NFRAN1</strain>
    </source>
</reference>
<dbReference type="EMBL" id="LR216287">
    <property type="protein sequence ID" value="VFJ12756.1"/>
    <property type="molecule type" value="Genomic_DNA"/>
</dbReference>
<keyword evidence="2" id="KW-1185">Reference proteome</keyword>
<evidence type="ECO:0000313" key="2">
    <source>
        <dbReference type="Proteomes" id="UP000294299"/>
    </source>
</evidence>
<name>A0A484I4T4_9ARCH</name>
<gene>
    <name evidence="1" type="ORF">NFRAN_0435</name>
</gene>
<accession>A0A484I4T4</accession>
<organism evidence="1 2">
    <name type="scientific">Candidatus Nitrosocosmicus franklandianus</name>
    <dbReference type="NCBI Taxonomy" id="1798806"/>
    <lineage>
        <taxon>Archaea</taxon>
        <taxon>Nitrososphaerota</taxon>
        <taxon>Nitrososphaeria</taxon>
        <taxon>Nitrososphaerales</taxon>
        <taxon>Nitrososphaeraceae</taxon>
        <taxon>Candidatus Nitrosocosmicus</taxon>
    </lineage>
</organism>